<organism evidence="2 3">
    <name type="scientific">Pseudocercospora musae</name>
    <dbReference type="NCBI Taxonomy" id="113226"/>
    <lineage>
        <taxon>Eukaryota</taxon>
        <taxon>Fungi</taxon>
        <taxon>Dikarya</taxon>
        <taxon>Ascomycota</taxon>
        <taxon>Pezizomycotina</taxon>
        <taxon>Dothideomycetes</taxon>
        <taxon>Dothideomycetidae</taxon>
        <taxon>Mycosphaerellales</taxon>
        <taxon>Mycosphaerellaceae</taxon>
        <taxon>Pseudocercospora</taxon>
    </lineage>
</organism>
<sequence length="348" mass="39578">MMGKHRTSHSSNTIPLDPTIPISSVQHLLVDVDFFKRAKNPDGVNKPQLFKKHRKSRQLKSLQSSQVWKDGKRDAQVLQMEEWFPSIAQPLGAPASHPNARPKAKSVSNISMQSLSLLQHPPVSYKNDCPESDIGKYFYKLPGELRNRIYRLAVLQETKTVEISTKPETCSQGACIHTKTSFNVPGIANTCRQMRWEVMPIFVAENDTWAFDAGVVHNCCVGNTIRSLGDYADLIPQFELAINRPLWNRDSFTGYATYRFTLFPPKHPIAKGQWTLVQVEEDGRVICDCAPRKLLMAMDSQREPVGKAVISFVEADEWADFVWRVRKTKQQHNHLSRCKKCGEVVFNN</sequence>
<name>A0A139HZY7_9PEZI</name>
<feature type="domain" description="2EXR" evidence="1">
    <location>
        <begin position="137"/>
        <end position="198"/>
    </location>
</feature>
<dbReference type="PANTHER" id="PTHR42085:SF2">
    <property type="entry name" value="F-BOX DOMAIN-CONTAINING PROTEIN"/>
    <property type="match status" value="1"/>
</dbReference>
<dbReference type="Pfam" id="PF20150">
    <property type="entry name" value="2EXR"/>
    <property type="match status" value="1"/>
</dbReference>
<dbReference type="InterPro" id="IPR038883">
    <property type="entry name" value="AN11006-like"/>
</dbReference>
<gene>
    <name evidence="2" type="ORF">AC579_7981</name>
</gene>
<proteinExistence type="predicted"/>
<dbReference type="InterPro" id="IPR045518">
    <property type="entry name" value="2EXR"/>
</dbReference>
<dbReference type="EMBL" id="LFZO01000496">
    <property type="protein sequence ID" value="KXT08060.1"/>
    <property type="molecule type" value="Genomic_DNA"/>
</dbReference>
<reference evidence="2 3" key="1">
    <citation type="submission" date="2015-07" db="EMBL/GenBank/DDBJ databases">
        <title>Comparative genomics of the Sigatoka disease complex on banana suggests a link between parallel evolutionary changes in Pseudocercospora fijiensis and Pseudocercospora eumusae and increased virulence on the banana host.</title>
        <authorList>
            <person name="Chang T.-C."/>
            <person name="Salvucci A."/>
            <person name="Crous P.W."/>
            <person name="Stergiopoulos I."/>
        </authorList>
    </citation>
    <scope>NUCLEOTIDE SEQUENCE [LARGE SCALE GENOMIC DNA]</scope>
    <source>
        <strain evidence="2 3">CBS 116634</strain>
    </source>
</reference>
<evidence type="ECO:0000259" key="1">
    <source>
        <dbReference type="Pfam" id="PF20150"/>
    </source>
</evidence>
<evidence type="ECO:0000313" key="3">
    <source>
        <dbReference type="Proteomes" id="UP000073492"/>
    </source>
</evidence>
<dbReference type="OrthoDB" id="62952at2759"/>
<keyword evidence="3" id="KW-1185">Reference proteome</keyword>
<accession>A0A139HZY7</accession>
<protein>
    <recommendedName>
        <fullName evidence="1">2EXR domain-containing protein</fullName>
    </recommendedName>
</protein>
<dbReference type="PANTHER" id="PTHR42085">
    <property type="entry name" value="F-BOX DOMAIN-CONTAINING PROTEIN"/>
    <property type="match status" value="1"/>
</dbReference>
<dbReference type="Proteomes" id="UP000073492">
    <property type="component" value="Unassembled WGS sequence"/>
</dbReference>
<dbReference type="AlphaFoldDB" id="A0A139HZY7"/>
<comment type="caution">
    <text evidence="2">The sequence shown here is derived from an EMBL/GenBank/DDBJ whole genome shotgun (WGS) entry which is preliminary data.</text>
</comment>
<evidence type="ECO:0000313" key="2">
    <source>
        <dbReference type="EMBL" id="KXT08060.1"/>
    </source>
</evidence>